<evidence type="ECO:0000313" key="9">
    <source>
        <dbReference type="Proteomes" id="UP000196573"/>
    </source>
</evidence>
<evidence type="ECO:0000256" key="4">
    <source>
        <dbReference type="ARBA" id="ARBA00022723"/>
    </source>
</evidence>
<dbReference type="Proteomes" id="UP000196573">
    <property type="component" value="Unassembled WGS sequence"/>
</dbReference>
<dbReference type="PANTHER" id="PTHR30352:SF13">
    <property type="entry name" value="GLYCYL-RADICAL ENZYME ACTIVATING ENZYME YJJW-RELATED"/>
    <property type="match status" value="1"/>
</dbReference>
<dbReference type="EC" id="1.97.1.4" evidence="8"/>
<evidence type="ECO:0000256" key="1">
    <source>
        <dbReference type="ARBA" id="ARBA00001966"/>
    </source>
</evidence>
<organism evidence="8 9">
    <name type="scientific">Parendozoicomonas haliclonae</name>
    <dbReference type="NCBI Taxonomy" id="1960125"/>
    <lineage>
        <taxon>Bacteria</taxon>
        <taxon>Pseudomonadati</taxon>
        <taxon>Pseudomonadota</taxon>
        <taxon>Gammaproteobacteria</taxon>
        <taxon>Oceanospirillales</taxon>
        <taxon>Endozoicomonadaceae</taxon>
        <taxon>Parendozoicomonas</taxon>
    </lineage>
</organism>
<dbReference type="Pfam" id="PF04055">
    <property type="entry name" value="Radical_SAM"/>
    <property type="match status" value="1"/>
</dbReference>
<dbReference type="InterPro" id="IPR007197">
    <property type="entry name" value="rSAM"/>
</dbReference>
<sequence>MAQDMSIDDLLQQMTTAAPFLTGVTVSGGESTMQLKFVRQLFAAIKAHPQLSHLTCLIDSNGYLSTNSWRAMLDEFDGAMIDLKAMNNELHQWLTGKGNQRVLDTIRFLDQHNKLTELRFLAIPEITDTPEELSAIQSFIKELRSDFTLKVNAFSNKAVKGEARQWSNLPTERAQDIKELLISS</sequence>
<proteinExistence type="predicted"/>
<evidence type="ECO:0000256" key="2">
    <source>
        <dbReference type="ARBA" id="ARBA00022485"/>
    </source>
</evidence>
<dbReference type="Gene3D" id="3.80.30.10">
    <property type="entry name" value="pyruvate-formate lyase- activating enzyme"/>
    <property type="match status" value="1"/>
</dbReference>
<keyword evidence="3" id="KW-0949">S-adenosyl-L-methionine</keyword>
<evidence type="ECO:0000259" key="7">
    <source>
        <dbReference type="Pfam" id="PF04055"/>
    </source>
</evidence>
<keyword evidence="4" id="KW-0479">Metal-binding</keyword>
<keyword evidence="9" id="KW-1185">Reference proteome</keyword>
<dbReference type="GO" id="GO:0016829">
    <property type="term" value="F:lyase activity"/>
    <property type="evidence" value="ECO:0007669"/>
    <property type="project" value="UniProtKB-KW"/>
</dbReference>
<keyword evidence="8" id="KW-0560">Oxidoreductase</keyword>
<protein>
    <submittedName>
        <fullName evidence="8">Pyruvate formate-lyase 1-activating enzyme</fullName>
        <ecNumber evidence="8">1.97.1.4</ecNumber>
    </submittedName>
</protein>
<dbReference type="SUPFAM" id="SSF102114">
    <property type="entry name" value="Radical SAM enzymes"/>
    <property type="match status" value="1"/>
</dbReference>
<comment type="cofactor">
    <cofactor evidence="1">
        <name>[4Fe-4S] cluster</name>
        <dbReference type="ChEBI" id="CHEBI:49883"/>
    </cofactor>
</comment>
<dbReference type="GO" id="GO:0046872">
    <property type="term" value="F:metal ion binding"/>
    <property type="evidence" value="ECO:0007669"/>
    <property type="project" value="UniProtKB-KW"/>
</dbReference>
<accession>A0A1X7AKX6</accession>
<evidence type="ECO:0000256" key="5">
    <source>
        <dbReference type="ARBA" id="ARBA00023004"/>
    </source>
</evidence>
<keyword evidence="6" id="KW-0411">Iron-sulfur</keyword>
<evidence type="ECO:0000256" key="6">
    <source>
        <dbReference type="ARBA" id="ARBA00023014"/>
    </source>
</evidence>
<feature type="domain" description="Radical SAM core" evidence="7">
    <location>
        <begin position="3"/>
        <end position="129"/>
    </location>
</feature>
<keyword evidence="8" id="KW-0670">Pyruvate</keyword>
<dbReference type="InterPro" id="IPR034457">
    <property type="entry name" value="Organic_radical-activating"/>
</dbReference>
<dbReference type="GO" id="GO:0051539">
    <property type="term" value="F:4 iron, 4 sulfur cluster binding"/>
    <property type="evidence" value="ECO:0007669"/>
    <property type="project" value="UniProtKB-KW"/>
</dbReference>
<dbReference type="GO" id="GO:0043365">
    <property type="term" value="F:[formate-C-acetyltransferase]-activating enzyme activity"/>
    <property type="evidence" value="ECO:0007669"/>
    <property type="project" value="UniProtKB-EC"/>
</dbReference>
<dbReference type="EMBL" id="FWPT01000004">
    <property type="protein sequence ID" value="SMA44980.1"/>
    <property type="molecule type" value="Genomic_DNA"/>
</dbReference>
<reference evidence="8 9" key="1">
    <citation type="submission" date="2017-03" db="EMBL/GenBank/DDBJ databases">
        <authorList>
            <person name="Afonso C.L."/>
            <person name="Miller P.J."/>
            <person name="Scott M.A."/>
            <person name="Spackman E."/>
            <person name="Goraichik I."/>
            <person name="Dimitrov K.M."/>
            <person name="Suarez D.L."/>
            <person name="Swayne D.E."/>
        </authorList>
    </citation>
    <scope>NUCLEOTIDE SEQUENCE [LARGE SCALE GENOMIC DNA]</scope>
    <source>
        <strain evidence="8">SB41UT1</strain>
    </source>
</reference>
<gene>
    <name evidence="8" type="primary">pflA_1</name>
    <name evidence="8" type="ORF">EHSB41UT_01827</name>
</gene>
<dbReference type="InterPro" id="IPR058240">
    <property type="entry name" value="rSAM_sf"/>
</dbReference>
<name>A0A1X7AKX6_9GAMM</name>
<dbReference type="AlphaFoldDB" id="A0A1X7AKX6"/>
<keyword evidence="8" id="KW-0456">Lyase</keyword>
<evidence type="ECO:0000256" key="3">
    <source>
        <dbReference type="ARBA" id="ARBA00022691"/>
    </source>
</evidence>
<keyword evidence="2" id="KW-0004">4Fe-4S</keyword>
<dbReference type="PANTHER" id="PTHR30352">
    <property type="entry name" value="PYRUVATE FORMATE-LYASE-ACTIVATING ENZYME"/>
    <property type="match status" value="1"/>
</dbReference>
<keyword evidence="5" id="KW-0408">Iron</keyword>
<evidence type="ECO:0000313" key="8">
    <source>
        <dbReference type="EMBL" id="SMA44980.1"/>
    </source>
</evidence>